<comment type="caution">
    <text evidence="1">The sequence shown here is derived from an EMBL/GenBank/DDBJ whole genome shotgun (WGS) entry which is preliminary data.</text>
</comment>
<evidence type="ECO:0000313" key="1">
    <source>
        <dbReference type="EMBL" id="EHH67662.1"/>
    </source>
</evidence>
<dbReference type="eggNOG" id="COG2226">
    <property type="taxonomic scope" value="Bacteria"/>
</dbReference>
<dbReference type="OrthoDB" id="9800231at2"/>
<dbReference type="PATRIC" id="fig|1088869.3.peg.2109"/>
<reference evidence="1 2" key="1">
    <citation type="submission" date="2011-10" db="EMBL/GenBank/DDBJ databases">
        <title>Genome sequence of Gluconobacter morbifer G707, isolated from Drosophila gut.</title>
        <authorList>
            <person name="Lee W.-J."/>
            <person name="Kim E.-K."/>
        </authorList>
    </citation>
    <scope>NUCLEOTIDE SEQUENCE [LARGE SCALE GENOMIC DNA]</scope>
    <source>
        <strain evidence="1 2">G707</strain>
    </source>
</reference>
<organism evidence="1 2">
    <name type="scientific">Gluconobacter morbifer G707</name>
    <dbReference type="NCBI Taxonomy" id="1088869"/>
    <lineage>
        <taxon>Bacteria</taxon>
        <taxon>Pseudomonadati</taxon>
        <taxon>Pseudomonadota</taxon>
        <taxon>Alphaproteobacteria</taxon>
        <taxon>Acetobacterales</taxon>
        <taxon>Acetobacteraceae</taxon>
        <taxon>Gluconobacter</taxon>
    </lineage>
</organism>
<proteinExistence type="predicted"/>
<dbReference type="Gene3D" id="3.40.50.150">
    <property type="entry name" value="Vaccinia Virus protein VP39"/>
    <property type="match status" value="1"/>
</dbReference>
<dbReference type="EMBL" id="AGQV01000007">
    <property type="protein sequence ID" value="EHH67662.1"/>
    <property type="molecule type" value="Genomic_DNA"/>
</dbReference>
<dbReference type="GO" id="GO:0008168">
    <property type="term" value="F:methyltransferase activity"/>
    <property type="evidence" value="ECO:0007669"/>
    <property type="project" value="UniProtKB-KW"/>
</dbReference>
<evidence type="ECO:0000313" key="2">
    <source>
        <dbReference type="Proteomes" id="UP000004949"/>
    </source>
</evidence>
<accession>G6XKU9</accession>
<dbReference type="GO" id="GO:0032259">
    <property type="term" value="P:methylation"/>
    <property type="evidence" value="ECO:0007669"/>
    <property type="project" value="UniProtKB-KW"/>
</dbReference>
<dbReference type="AlphaFoldDB" id="G6XKU9"/>
<keyword evidence="2" id="KW-1185">Reference proteome</keyword>
<dbReference type="SUPFAM" id="SSF53335">
    <property type="entry name" value="S-adenosyl-L-methionine-dependent methyltransferases"/>
    <property type="match status" value="1"/>
</dbReference>
<keyword evidence="1" id="KW-0808">Transferase</keyword>
<dbReference type="STRING" id="1088869.GMO_21150"/>
<sequence length="240" mass="26552">MLTSQARSRSDDVATFYDTRQGQHTAALLNRRLRSLVPSFQGRRFLGIGYPLPYLPADATISISARLNHPQTRLNGTLPPTVHDCIVDSGRLPFDNLSMETVLVVHGLEFTRSASEFLRAIWRVMTDDGLMILVVPNRSGCWAHMDSTPFGHGSPFSGRQLTRLLEQEMFRIECHTGALMAPSAMLRIGNGTFMEHVGRKTGYPCAGVHVVTARKNIYAGLPLRQEEALAPLKGRLAEPA</sequence>
<dbReference type="InterPro" id="IPR029063">
    <property type="entry name" value="SAM-dependent_MTases_sf"/>
</dbReference>
<name>G6XKU9_9PROT</name>
<gene>
    <name evidence="1" type="ORF">GMO_21150</name>
</gene>
<dbReference type="Proteomes" id="UP000004949">
    <property type="component" value="Unassembled WGS sequence"/>
</dbReference>
<keyword evidence="1" id="KW-0489">Methyltransferase</keyword>
<protein>
    <submittedName>
        <fullName evidence="1">Putative methyltransferase</fullName>
    </submittedName>
</protein>
<dbReference type="RefSeq" id="WP_008852262.1">
    <property type="nucleotide sequence ID" value="NZ_AGQV01000007.1"/>
</dbReference>